<dbReference type="EMBL" id="MVBM01000006">
    <property type="protein sequence ID" value="OOK70142.1"/>
    <property type="molecule type" value="Genomic_DNA"/>
</dbReference>
<evidence type="ECO:0000313" key="4">
    <source>
        <dbReference type="EMBL" id="OOK70142.1"/>
    </source>
</evidence>
<reference evidence="4 5" key="1">
    <citation type="submission" date="2017-02" db="EMBL/GenBank/DDBJ databases">
        <title>Complete genome sequences of Mycobacterium kansasii strains isolated from rhesus macaques.</title>
        <authorList>
            <person name="Panda A."/>
            <person name="Nagaraj S."/>
            <person name="Zhao X."/>
            <person name="Tettelin H."/>
            <person name="Detolla L.J."/>
        </authorList>
    </citation>
    <scope>NUCLEOTIDE SEQUENCE [LARGE SCALE GENOMIC DNA]</scope>
    <source>
        <strain evidence="4 5">11-3813</strain>
    </source>
</reference>
<dbReference type="InterPro" id="IPR036522">
    <property type="entry name" value="MoaC_sf"/>
</dbReference>
<evidence type="ECO:0000256" key="1">
    <source>
        <dbReference type="ARBA" id="ARBA00005046"/>
    </source>
</evidence>
<dbReference type="Proteomes" id="UP000189229">
    <property type="component" value="Unassembled WGS sequence"/>
</dbReference>
<dbReference type="SUPFAM" id="SSF55040">
    <property type="entry name" value="Molybdenum cofactor biosynthesis protein C, MoaC"/>
    <property type="match status" value="1"/>
</dbReference>
<evidence type="ECO:0000256" key="2">
    <source>
        <dbReference type="ARBA" id="ARBA00023150"/>
    </source>
</evidence>
<dbReference type="Gene3D" id="3.30.70.640">
    <property type="entry name" value="Molybdopterin cofactor biosynthesis C (MoaC) domain"/>
    <property type="match status" value="1"/>
</dbReference>
<dbReference type="InterPro" id="IPR002820">
    <property type="entry name" value="Mopterin_CF_biosynth-C_dom"/>
</dbReference>
<dbReference type="AlphaFoldDB" id="A0A1V3WTL5"/>
<comment type="caution">
    <text evidence="4">The sequence shown here is derived from an EMBL/GenBank/DDBJ whole genome shotgun (WGS) entry which is preliminary data.</text>
</comment>
<comment type="pathway">
    <text evidence="1">Cofactor biosynthesis; molybdopterin biosynthesis.</text>
</comment>
<sequence>MVDVTEKSATRRTAVAAGALRTSTEVVALISTGACPKVTRWLPHG</sequence>
<keyword evidence="2" id="KW-0501">Molybdenum cofactor biosynthesis</keyword>
<dbReference type="Pfam" id="PF01967">
    <property type="entry name" value="MoaC"/>
    <property type="match status" value="1"/>
</dbReference>
<organism evidence="4 5">
    <name type="scientific">Mycobacterium kansasii</name>
    <dbReference type="NCBI Taxonomy" id="1768"/>
    <lineage>
        <taxon>Bacteria</taxon>
        <taxon>Bacillati</taxon>
        <taxon>Actinomycetota</taxon>
        <taxon>Actinomycetes</taxon>
        <taxon>Mycobacteriales</taxon>
        <taxon>Mycobacteriaceae</taxon>
        <taxon>Mycobacterium</taxon>
    </lineage>
</organism>
<protein>
    <submittedName>
        <fullName evidence="4">MoaC family protein</fullName>
    </submittedName>
</protein>
<evidence type="ECO:0000313" key="5">
    <source>
        <dbReference type="Proteomes" id="UP000189229"/>
    </source>
</evidence>
<proteinExistence type="predicted"/>
<gene>
    <name evidence="4" type="ORF">BZL30_6095</name>
</gene>
<dbReference type="GO" id="GO:0006777">
    <property type="term" value="P:Mo-molybdopterin cofactor biosynthetic process"/>
    <property type="evidence" value="ECO:0007669"/>
    <property type="project" value="UniProtKB-KW"/>
</dbReference>
<accession>A0A1V3WTL5</accession>
<feature type="domain" description="Molybdopterin cofactor biosynthesis C (MoaC)" evidence="3">
    <location>
        <begin position="1"/>
        <end position="37"/>
    </location>
</feature>
<evidence type="ECO:0000259" key="3">
    <source>
        <dbReference type="Pfam" id="PF01967"/>
    </source>
</evidence>
<dbReference type="UniPathway" id="UPA00344"/>
<name>A0A1V3WTL5_MYCKA</name>